<evidence type="ECO:0000256" key="17">
    <source>
        <dbReference type="SAM" id="Phobius"/>
    </source>
</evidence>
<dbReference type="PROSITE" id="PS50885">
    <property type="entry name" value="HAMP"/>
    <property type="match status" value="1"/>
</dbReference>
<dbReference type="HOGENOM" id="CLU_239641_0_0_1"/>
<dbReference type="CDD" id="cd16917">
    <property type="entry name" value="HATPase_UhpB-NarQ-NarX-like"/>
    <property type="match status" value="1"/>
</dbReference>
<dbReference type="EC" id="2.7.13.3" evidence="4"/>
<proteinExistence type="inferred from homology"/>
<sequence length="1742" mass="191826">MLTLASSLKDAEAVNIAGSLRMQSYRLGYDLQSNPRAIAAHLQQYQQSLDSPTLQQLNRFWVPDEVKTRYNALQLAWQQMQQHILNEDIDWYRYNIAAYVEQIDLFVLALQHYAERKMMQVVSASVVGFIAIFTLVFFTLRRIRQQVVMPLNTMVEASKAIERGEFTPPNLDRSLPNELGSLAQAFIRMADELQKLYRSLEEQVAQKTVRLQEANRMLEVLYSCSQALNVSTINRDCFVQILQIIHQHEGVSALEMQVGENWCLTEGSPVPEEKWHTLPLVQQDSAFGTLRWQSPGKAPSPQLMKSVATMLGRGVYFNQAQKHYQQLLLMEERATIARELHDSLAQVLSYLRIQLTLLKRAVPEENQPAQRIVGDFSQALNDAYRQLRELLTTFRLTLQQADLPAALQELLEPLREQTQGEISLKCSLPTQVLDASRQIHLLQIIREAVLNAIKHANASHIEVICRSENSGEHYASVCDNGYGIASLEEPEGHYGLNIMHERAGRLGGQLTISRPPEGGTRVEVLIVDDHPLMRRGIRQLLELDNTFAVVGEASSGAEAISLANRLAPDLILLDLNMKGLSGLDTLNALRRDGISARVVILTVSDARSDIFTLIDAGADGYLLKDSDPETLLQEIHQCLKGEKAFSDQVREYLNNRGSERQSSDPFAILTERELDVLSEVARGLSNKQIASGLHISEETLLRGPDRMANFFISRPIFAWVLAILLCLTGALAIFSLPVEQYPDLAPPNVRITANYPGASAQTLENTVTQVIEQSMTGLDNMMYMSSQSSSAGQATITLSFKAGTDPDSAVQQVQNQLQSAVRKLPQDVQTQGVTVNKTGDTNILMVAFVSTDGSMDKQDIADYVASNVQDPMSRVNGVGSVDAYGSQYSMRIWLDPNKLTNYQMTTQDVVTAIKSQNAQIAVGQLGGTPALDKQALNATINAQSLLQTPQQFKDITLRVNQDGSLVTLGNVADVEMGAEKYDFLSTYNGQPASGLGIKLASGANEMETDKLARAKIEELSQFFPHGLEAKIAYETSPFVKASITDVVKTLLEAILLVFLVMYLFLQNFRATLIPTIAVPVVLLGTFAVLYVFGYSINTLTMFATVLAIGLLVDDAIVVVENVERIMSEEGLSPREATRKSMGQIQGALVGIAMVLSAVFVPMAFFGGTTGAIYRQFSVTIVAAMVLSVLVAMILTPALCATILKPLHKGEHHGQKGFFGWFNRTFNRSAERYENGVARILARSLRWMMIYALLLGGMVFLFLKLPTSFLPQEDRGVFTTSVQLPSGATQQQTSKVVQQVEKYYLTEEKDNVVSVFSTIGAGPGGNGQNVARMFIRLKDWDERSTDGSSFAIIERATKAFNKIKEARVIASSPPAINGLGNAAGFDMELQDHGGAGHDALMQARDQLLEMAGNNPQLTRVRHNGLDDSPQLQIDIDQRKAQALGVSIDDINNTLQTAWGSSYVNDFMDRGRVKKVYVQAAAKYRMLPDDINSWYVRNKTGGMVPFSAFATSRWETGSPRLERYNGYSALEIVGEAAPGLSTGTAMDIMEQLVSQLPNGFGLEWTGMSYQERLSGAQAPALYAISLLVVFLCLAALYESWSVPFSVMLVVPLGVIGALLATWMRGLENDVYFQVGLLTVIGLSAKNAILIVEFANDLNAKGQDLVAATLEACRQRLRPILMTSLAFIFGVLPMATSTGAGSGSQHAVGTGVMGGMISATVLAIFFVPLFFVLVRRRFPLKEHHD</sequence>
<evidence type="ECO:0000259" key="19">
    <source>
        <dbReference type="PROSITE" id="PS50110"/>
    </source>
</evidence>
<dbReference type="Gene3D" id="3.40.50.2300">
    <property type="match status" value="1"/>
</dbReference>
<evidence type="ECO:0000256" key="8">
    <source>
        <dbReference type="ARBA" id="ARBA00022553"/>
    </source>
</evidence>
<dbReference type="PROSITE" id="PS50109">
    <property type="entry name" value="HIS_KIN"/>
    <property type="match status" value="1"/>
</dbReference>
<comment type="subcellular location">
    <subcellularLocation>
        <location evidence="2">Cell inner membrane</location>
        <topology evidence="2">Multi-pass membrane protein</topology>
    </subcellularLocation>
</comment>
<keyword evidence="14 17" id="KW-0472">Membrane</keyword>
<dbReference type="Gene3D" id="1.20.120.960">
    <property type="entry name" value="Histidine kinase NarX, sensor domain"/>
    <property type="match status" value="1"/>
</dbReference>
<feature type="coiled-coil region" evidence="16">
    <location>
        <begin position="183"/>
        <end position="217"/>
    </location>
</feature>
<dbReference type="InterPro" id="IPR011006">
    <property type="entry name" value="CheY-like_superfamily"/>
</dbReference>
<dbReference type="InterPro" id="IPR003660">
    <property type="entry name" value="HAMP_dom"/>
</dbReference>
<keyword evidence="10 17" id="KW-0812">Transmembrane</keyword>
<keyword evidence="5" id="KW-0813">Transport</keyword>
<dbReference type="Gene3D" id="3.30.565.10">
    <property type="entry name" value="Histidine kinase-like ATPase, C-terminal domain"/>
    <property type="match status" value="1"/>
</dbReference>
<evidence type="ECO:0000256" key="5">
    <source>
        <dbReference type="ARBA" id="ARBA00022448"/>
    </source>
</evidence>
<dbReference type="PRINTS" id="PR00038">
    <property type="entry name" value="HTHLUXR"/>
</dbReference>
<dbReference type="FunFam" id="3.30.70.1430:FF:000001">
    <property type="entry name" value="Efflux pump membrane transporter"/>
    <property type="match status" value="1"/>
</dbReference>
<dbReference type="FunFam" id="1.20.5.1930:FF:000003">
    <property type="entry name" value="Sensor protein"/>
    <property type="match status" value="1"/>
</dbReference>
<dbReference type="Pfam" id="PF00196">
    <property type="entry name" value="GerE"/>
    <property type="match status" value="1"/>
</dbReference>
<feature type="transmembrane region" description="Helical" evidence="17">
    <location>
        <begin position="1628"/>
        <end position="1649"/>
    </location>
</feature>
<dbReference type="GO" id="GO:0042910">
    <property type="term" value="F:xenobiotic transmembrane transporter activity"/>
    <property type="evidence" value="ECO:0007669"/>
    <property type="project" value="TreeGrafter"/>
</dbReference>
<dbReference type="Gene3D" id="6.10.340.10">
    <property type="match status" value="1"/>
</dbReference>
<evidence type="ECO:0000256" key="7">
    <source>
        <dbReference type="ARBA" id="ARBA00022519"/>
    </source>
</evidence>
<feature type="modified residue" description="4-aspartylphosphate" evidence="15">
    <location>
        <position position="574"/>
    </location>
</feature>
<dbReference type="CDD" id="cd06225">
    <property type="entry name" value="HAMP"/>
    <property type="match status" value="1"/>
</dbReference>
<dbReference type="InterPro" id="IPR011712">
    <property type="entry name" value="Sig_transdc_His_kin_sub3_dim/P"/>
</dbReference>
<dbReference type="InterPro" id="IPR005467">
    <property type="entry name" value="His_kinase_dom"/>
</dbReference>
<dbReference type="InterPro" id="IPR003594">
    <property type="entry name" value="HATPase_dom"/>
</dbReference>
<feature type="transmembrane region" description="Helical" evidence="17">
    <location>
        <begin position="1578"/>
        <end position="1595"/>
    </location>
</feature>
<dbReference type="CDD" id="cd22899">
    <property type="entry name" value="NarQ_sensor"/>
    <property type="match status" value="1"/>
</dbReference>
<organism evidence="21 22">
    <name type="scientific">Beauveria bassiana D1-5</name>
    <dbReference type="NCBI Taxonomy" id="1245745"/>
    <lineage>
        <taxon>Eukaryota</taxon>
        <taxon>Fungi</taxon>
        <taxon>Dikarya</taxon>
        <taxon>Ascomycota</taxon>
        <taxon>Pezizomycotina</taxon>
        <taxon>Sordariomycetes</taxon>
        <taxon>Hypocreomycetidae</taxon>
        <taxon>Hypocreales</taxon>
        <taxon>Cordycipitaceae</taxon>
        <taxon>Beauveria</taxon>
    </lineage>
</organism>
<dbReference type="Pfam" id="PF00072">
    <property type="entry name" value="Response_reg"/>
    <property type="match status" value="1"/>
</dbReference>
<dbReference type="Pfam" id="PF07730">
    <property type="entry name" value="HisKA_3"/>
    <property type="match status" value="1"/>
</dbReference>
<dbReference type="GO" id="GO:0006355">
    <property type="term" value="P:regulation of DNA-templated transcription"/>
    <property type="evidence" value="ECO:0007669"/>
    <property type="project" value="InterPro"/>
</dbReference>
<dbReference type="GO" id="GO:0005886">
    <property type="term" value="C:plasma membrane"/>
    <property type="evidence" value="ECO:0007669"/>
    <property type="project" value="UniProtKB-SubCell"/>
</dbReference>
<dbReference type="NCBIfam" id="NF008184">
    <property type="entry name" value="PRK10935.1"/>
    <property type="match status" value="1"/>
</dbReference>
<dbReference type="InterPro" id="IPR016032">
    <property type="entry name" value="Sig_transdc_resp-reg_C-effctor"/>
</dbReference>
<protein>
    <recommendedName>
        <fullName evidence="4">histidine kinase</fullName>
        <ecNumber evidence="4">2.7.13.3</ecNumber>
    </recommendedName>
</protein>
<dbReference type="SUPFAM" id="SSF52172">
    <property type="entry name" value="CheY-like"/>
    <property type="match status" value="1"/>
</dbReference>
<evidence type="ECO:0000256" key="6">
    <source>
        <dbReference type="ARBA" id="ARBA00022475"/>
    </source>
</evidence>
<accession>A0A0A2W5Q9</accession>
<feature type="transmembrane region" description="Helical" evidence="17">
    <location>
        <begin position="1677"/>
        <end position="1697"/>
    </location>
</feature>
<dbReference type="NCBIfam" id="NF000282">
    <property type="entry name" value="RND_permease_1"/>
    <property type="match status" value="1"/>
</dbReference>
<evidence type="ECO:0000259" key="18">
    <source>
        <dbReference type="PROSITE" id="PS50109"/>
    </source>
</evidence>
<dbReference type="GO" id="GO:0003677">
    <property type="term" value="F:DNA binding"/>
    <property type="evidence" value="ECO:0007669"/>
    <property type="project" value="UniProtKB-KW"/>
</dbReference>
<dbReference type="SUPFAM" id="SSF82866">
    <property type="entry name" value="Multidrug efflux transporter AcrB transmembrane domain"/>
    <property type="match status" value="2"/>
</dbReference>
<dbReference type="FunFam" id="1.20.1640.10:FF:000001">
    <property type="entry name" value="Efflux pump membrane transporter"/>
    <property type="match status" value="1"/>
</dbReference>
<keyword evidence="12 17" id="KW-1133">Transmembrane helix</keyword>
<dbReference type="SUPFAM" id="SSF82693">
    <property type="entry name" value="Multidrug efflux transporter AcrB pore domain, PN1, PN2, PC1 and PC2 subdomains"/>
    <property type="match status" value="3"/>
</dbReference>
<dbReference type="InterPro" id="IPR042295">
    <property type="entry name" value="NarX-like_N_sf"/>
</dbReference>
<dbReference type="InterPro" id="IPR029095">
    <property type="entry name" value="NarX-like_N"/>
</dbReference>
<feature type="transmembrane region" description="Helical" evidence="17">
    <location>
        <begin position="118"/>
        <end position="140"/>
    </location>
</feature>
<comment type="caution">
    <text evidence="21">The sequence shown here is derived from an EMBL/GenBank/DDBJ whole genome shotgun (WGS) entry which is preliminary data.</text>
</comment>
<dbReference type="Gene3D" id="3.30.70.1320">
    <property type="entry name" value="Multidrug efflux transporter AcrB pore domain like"/>
    <property type="match status" value="1"/>
</dbReference>
<evidence type="ECO:0000256" key="4">
    <source>
        <dbReference type="ARBA" id="ARBA00012438"/>
    </source>
</evidence>
<dbReference type="InterPro" id="IPR001789">
    <property type="entry name" value="Sig_transdc_resp-reg_receiver"/>
</dbReference>
<dbReference type="InterPro" id="IPR036890">
    <property type="entry name" value="HATPase_C_sf"/>
</dbReference>
<dbReference type="Pfam" id="PF00873">
    <property type="entry name" value="ACR_tran"/>
    <property type="match status" value="1"/>
</dbReference>
<dbReference type="SMART" id="SM00387">
    <property type="entry name" value="HATPase_c"/>
    <property type="match status" value="1"/>
</dbReference>
<evidence type="ECO:0000256" key="2">
    <source>
        <dbReference type="ARBA" id="ARBA00004429"/>
    </source>
</evidence>
<feature type="transmembrane region" description="Helical" evidence="17">
    <location>
        <begin position="1143"/>
        <end position="1164"/>
    </location>
</feature>
<dbReference type="Gene3D" id="1.20.5.1930">
    <property type="match status" value="1"/>
</dbReference>
<dbReference type="GO" id="GO:0009636">
    <property type="term" value="P:response to toxic substance"/>
    <property type="evidence" value="ECO:0007669"/>
    <property type="project" value="UniProtKB-ARBA"/>
</dbReference>
<feature type="domain" description="Response regulatory" evidence="19">
    <location>
        <begin position="523"/>
        <end position="639"/>
    </location>
</feature>
<gene>
    <name evidence="21" type="ORF">BBAD15_g246</name>
</gene>
<dbReference type="CDD" id="cd19931">
    <property type="entry name" value="REC_NarL"/>
    <property type="match status" value="1"/>
</dbReference>
<feature type="transmembrane region" description="Helical" evidence="17">
    <location>
        <begin position="716"/>
        <end position="738"/>
    </location>
</feature>
<dbReference type="GO" id="GO:0046983">
    <property type="term" value="F:protein dimerization activity"/>
    <property type="evidence" value="ECO:0007669"/>
    <property type="project" value="InterPro"/>
</dbReference>
<keyword evidence="16" id="KW-0175">Coiled coil</keyword>
<evidence type="ECO:0000256" key="3">
    <source>
        <dbReference type="ARBA" id="ARBA00010942"/>
    </source>
</evidence>
<dbReference type="SMR" id="A0A0A2W5Q9"/>
<dbReference type="Pfam" id="PF13675">
    <property type="entry name" value="PilJ"/>
    <property type="match status" value="1"/>
</dbReference>
<dbReference type="SMART" id="SM00304">
    <property type="entry name" value="HAMP"/>
    <property type="match status" value="1"/>
</dbReference>
<dbReference type="FunFam" id="3.30.2090.10:FF:000002">
    <property type="entry name" value="Efflux pump membrane transporter"/>
    <property type="match status" value="1"/>
</dbReference>
<dbReference type="Proteomes" id="UP000030106">
    <property type="component" value="Unassembled WGS sequence"/>
</dbReference>
<dbReference type="STRING" id="1245745.A0A0A2W5Q9"/>
<dbReference type="PROSITE" id="PS50110">
    <property type="entry name" value="RESPONSE_REGULATORY"/>
    <property type="match status" value="1"/>
</dbReference>
<feature type="transmembrane region" description="Helical" evidence="17">
    <location>
        <begin position="1072"/>
        <end position="1093"/>
    </location>
</feature>
<dbReference type="SUPFAM" id="SSF82714">
    <property type="entry name" value="Multidrug efflux transporter AcrB TolC docking domain, DN and DC subdomains"/>
    <property type="match status" value="2"/>
</dbReference>
<evidence type="ECO:0000256" key="13">
    <source>
        <dbReference type="ARBA" id="ARBA00023125"/>
    </source>
</evidence>
<evidence type="ECO:0000259" key="20">
    <source>
        <dbReference type="PROSITE" id="PS50885"/>
    </source>
</evidence>
<dbReference type="SMART" id="SM00448">
    <property type="entry name" value="REC"/>
    <property type="match status" value="1"/>
</dbReference>
<feature type="transmembrane region" description="Helical" evidence="17">
    <location>
        <begin position="1709"/>
        <end position="1731"/>
    </location>
</feature>
<dbReference type="FunFam" id="3.30.2090.10:FF:000001">
    <property type="entry name" value="Efflux pump membrane transporter"/>
    <property type="match status" value="1"/>
</dbReference>
<dbReference type="GO" id="GO:0015562">
    <property type="term" value="F:efflux transmembrane transporter activity"/>
    <property type="evidence" value="ECO:0007669"/>
    <property type="project" value="InterPro"/>
</dbReference>
<keyword evidence="13" id="KW-0238">DNA-binding</keyword>
<dbReference type="SUPFAM" id="SSF55874">
    <property type="entry name" value="ATPase domain of HSP90 chaperone/DNA topoisomerase II/histidine kinase"/>
    <property type="match status" value="1"/>
</dbReference>
<dbReference type="PANTHER" id="PTHR32063:SF32">
    <property type="entry name" value="AMINOGLYCOSIDE EFFLUX PUMP-RELATED"/>
    <property type="match status" value="1"/>
</dbReference>
<feature type="transmembrane region" description="Helical" evidence="17">
    <location>
        <begin position="1244"/>
        <end position="1262"/>
    </location>
</feature>
<name>A0A0A2W5Q9_BEABA</name>
<dbReference type="Gene3D" id="3.30.2090.10">
    <property type="entry name" value="Multidrug efflux transporter AcrB TolC docking domain, DN and DC subdomains"/>
    <property type="match status" value="2"/>
</dbReference>
<keyword evidence="7" id="KW-0997">Cell inner membrane</keyword>
<dbReference type="PRINTS" id="PR00702">
    <property type="entry name" value="ACRIFLAVINRP"/>
</dbReference>
<dbReference type="EMBL" id="ANFO01000023">
    <property type="protein sequence ID" value="KGQ13765.1"/>
    <property type="molecule type" value="Genomic_DNA"/>
</dbReference>
<dbReference type="Gene3D" id="3.30.70.1430">
    <property type="entry name" value="Multidrug efflux transporter AcrB pore domain"/>
    <property type="match status" value="2"/>
</dbReference>
<keyword evidence="8 15" id="KW-0597">Phosphoprotein</keyword>
<keyword evidence="9" id="KW-0808">Transferase</keyword>
<dbReference type="NCBIfam" id="TIGR00915">
    <property type="entry name" value="2A0602"/>
    <property type="match status" value="1"/>
</dbReference>
<feature type="transmembrane region" description="Helical" evidence="17">
    <location>
        <begin position="1046"/>
        <end position="1065"/>
    </location>
</feature>
<feature type="transmembrane region" description="Helical" evidence="17">
    <location>
        <begin position="1602"/>
        <end position="1622"/>
    </location>
</feature>
<dbReference type="PANTHER" id="PTHR32063">
    <property type="match status" value="1"/>
</dbReference>
<evidence type="ECO:0000256" key="10">
    <source>
        <dbReference type="ARBA" id="ARBA00022692"/>
    </source>
</evidence>
<dbReference type="GO" id="GO:0000155">
    <property type="term" value="F:phosphorelay sensor kinase activity"/>
    <property type="evidence" value="ECO:0007669"/>
    <property type="project" value="InterPro"/>
</dbReference>
<dbReference type="Gene3D" id="3.30.70.1440">
    <property type="entry name" value="Multidrug efflux transporter AcrB pore domain"/>
    <property type="match status" value="1"/>
</dbReference>
<feature type="transmembrane region" description="Helical" evidence="17">
    <location>
        <begin position="1176"/>
        <end position="1203"/>
    </location>
</feature>
<evidence type="ECO:0000256" key="14">
    <source>
        <dbReference type="ARBA" id="ARBA00023136"/>
    </source>
</evidence>
<evidence type="ECO:0000256" key="1">
    <source>
        <dbReference type="ARBA" id="ARBA00000085"/>
    </source>
</evidence>
<dbReference type="NCBIfam" id="NF007842">
    <property type="entry name" value="PRK10555.1"/>
    <property type="match status" value="1"/>
</dbReference>
<dbReference type="InterPro" id="IPR000792">
    <property type="entry name" value="Tscrpt_reg_LuxR_C"/>
</dbReference>
<evidence type="ECO:0000313" key="22">
    <source>
        <dbReference type="Proteomes" id="UP000030106"/>
    </source>
</evidence>
<keyword evidence="6" id="KW-1003">Cell membrane</keyword>
<evidence type="ECO:0000313" key="21">
    <source>
        <dbReference type="EMBL" id="KGQ13765.1"/>
    </source>
</evidence>
<evidence type="ECO:0000256" key="16">
    <source>
        <dbReference type="SAM" id="Coils"/>
    </source>
</evidence>
<dbReference type="Gene3D" id="1.20.1640.10">
    <property type="entry name" value="Multidrug efflux transporter AcrB transmembrane domain"/>
    <property type="match status" value="2"/>
</dbReference>
<reference evidence="21 22" key="1">
    <citation type="submission" date="2012-10" db="EMBL/GenBank/DDBJ databases">
        <title>Genome sequencing and analysis of entomopathogenic fungi Beauveria bassiana D1-5.</title>
        <authorList>
            <person name="Li Q."/>
            <person name="Wang L."/>
            <person name="Zhang Z."/>
            <person name="Wang Q."/>
            <person name="Ren J."/>
            <person name="Wang M."/>
            <person name="Xu W."/>
            <person name="Wang J."/>
            <person name="Lu Y."/>
            <person name="Du Q."/>
            <person name="Sun Z."/>
        </authorList>
    </citation>
    <scope>NUCLEOTIDE SEQUENCE [LARGE SCALE GENOMIC DNA]</scope>
    <source>
        <strain evidence="21 22">D1-5</strain>
    </source>
</reference>
<evidence type="ECO:0000256" key="11">
    <source>
        <dbReference type="ARBA" id="ARBA00022777"/>
    </source>
</evidence>
<dbReference type="InterPro" id="IPR001036">
    <property type="entry name" value="Acrflvin-R"/>
</dbReference>
<dbReference type="InterPro" id="IPR004764">
    <property type="entry name" value="MdtF-like"/>
</dbReference>
<feature type="domain" description="Histidine kinase" evidence="18">
    <location>
        <begin position="335"/>
        <end position="530"/>
    </location>
</feature>
<evidence type="ECO:0000256" key="15">
    <source>
        <dbReference type="PROSITE-ProRule" id="PRU00169"/>
    </source>
</evidence>
<dbReference type="Pfam" id="PF00672">
    <property type="entry name" value="HAMP"/>
    <property type="match status" value="1"/>
</dbReference>
<dbReference type="SUPFAM" id="SSF46894">
    <property type="entry name" value="C-terminal effector domain of the bipartite response regulators"/>
    <property type="match status" value="1"/>
</dbReference>
<evidence type="ECO:0000256" key="12">
    <source>
        <dbReference type="ARBA" id="ARBA00022989"/>
    </source>
</evidence>
<dbReference type="FunFam" id="3.30.70.1430:FF:000002">
    <property type="entry name" value="Efflux pump membrane transporter"/>
    <property type="match status" value="1"/>
</dbReference>
<evidence type="ECO:0000256" key="9">
    <source>
        <dbReference type="ARBA" id="ARBA00022679"/>
    </source>
</evidence>
<dbReference type="InterPro" id="IPR027463">
    <property type="entry name" value="AcrB_DN_DC_subdom"/>
</dbReference>
<keyword evidence="11" id="KW-0418">Kinase</keyword>
<dbReference type="FunFam" id="1.20.1640.10:FF:000002">
    <property type="entry name" value="Efflux pump membrane transporter"/>
    <property type="match status" value="1"/>
</dbReference>
<comment type="similarity">
    <text evidence="3">Belongs to the resistance-nodulation-cell division (RND) (TC 2.A.6) family.</text>
</comment>
<feature type="domain" description="HAMP" evidence="20">
    <location>
        <begin position="145"/>
        <end position="198"/>
    </location>
</feature>
<comment type="catalytic activity">
    <reaction evidence="1">
        <text>ATP + protein L-histidine = ADP + protein N-phospho-L-histidine.</text>
        <dbReference type="EC" id="2.7.13.3"/>
    </reaction>
</comment>